<dbReference type="AlphaFoldDB" id="A0AAD7ASN2"/>
<sequence>MHFFALASLALVSSVSAADILVKVGENNGLTYNPSNVTAAVGDNIIFQFIAKNHTVTQSTFASPCEIMTTPVAGIDSDFQNVPANATQIPQWSFTVNNISSPLWFFCRQTGHCAKGMVFSVNAPGTGKTFDAFKAAAMGGSTNASGATASGTPPPSGAVLTRASTAGLVAVAAGVVAGLVL</sequence>
<dbReference type="InterPro" id="IPR008972">
    <property type="entry name" value="Cupredoxin"/>
</dbReference>
<dbReference type="EMBL" id="JARIHO010000002">
    <property type="protein sequence ID" value="KAJ7367213.1"/>
    <property type="molecule type" value="Genomic_DNA"/>
</dbReference>
<dbReference type="Proteomes" id="UP001218218">
    <property type="component" value="Unassembled WGS sequence"/>
</dbReference>
<dbReference type="PANTHER" id="PTHR34883:SF15">
    <property type="entry name" value="EXTRACELLULAR SERINE-RICH PROTEIN"/>
    <property type="match status" value="1"/>
</dbReference>
<keyword evidence="3" id="KW-1185">Reference proteome</keyword>
<dbReference type="SUPFAM" id="SSF49503">
    <property type="entry name" value="Cupredoxins"/>
    <property type="match status" value="1"/>
</dbReference>
<dbReference type="PANTHER" id="PTHR34883">
    <property type="entry name" value="SERINE-RICH PROTEIN, PUTATIVE-RELATED-RELATED"/>
    <property type="match status" value="1"/>
</dbReference>
<name>A0AAD7ASN2_9AGAR</name>
<feature type="chain" id="PRO_5042106402" evidence="1">
    <location>
        <begin position="18"/>
        <end position="181"/>
    </location>
</feature>
<protein>
    <submittedName>
        <fullName evidence="2">Cupredoxin</fullName>
    </submittedName>
</protein>
<dbReference type="Gene3D" id="2.60.40.420">
    <property type="entry name" value="Cupredoxins - blue copper proteins"/>
    <property type="match status" value="1"/>
</dbReference>
<evidence type="ECO:0000256" key="1">
    <source>
        <dbReference type="SAM" id="SignalP"/>
    </source>
</evidence>
<accession>A0AAD7ASN2</accession>
<keyword evidence="1" id="KW-0732">Signal</keyword>
<dbReference type="InterPro" id="IPR052953">
    <property type="entry name" value="Ser-rich/MCO-related"/>
</dbReference>
<evidence type="ECO:0000313" key="2">
    <source>
        <dbReference type="EMBL" id="KAJ7367213.1"/>
    </source>
</evidence>
<feature type="signal peptide" evidence="1">
    <location>
        <begin position="1"/>
        <end position="17"/>
    </location>
</feature>
<proteinExistence type="predicted"/>
<dbReference type="CDD" id="cd00920">
    <property type="entry name" value="Cupredoxin"/>
    <property type="match status" value="1"/>
</dbReference>
<reference evidence="2" key="1">
    <citation type="submission" date="2023-03" db="EMBL/GenBank/DDBJ databases">
        <title>Massive genome expansion in bonnet fungi (Mycena s.s.) driven by repeated elements and novel gene families across ecological guilds.</title>
        <authorList>
            <consortium name="Lawrence Berkeley National Laboratory"/>
            <person name="Harder C.B."/>
            <person name="Miyauchi S."/>
            <person name="Viragh M."/>
            <person name="Kuo A."/>
            <person name="Thoen E."/>
            <person name="Andreopoulos B."/>
            <person name="Lu D."/>
            <person name="Skrede I."/>
            <person name="Drula E."/>
            <person name="Henrissat B."/>
            <person name="Morin E."/>
            <person name="Kohler A."/>
            <person name="Barry K."/>
            <person name="LaButti K."/>
            <person name="Morin E."/>
            <person name="Salamov A."/>
            <person name="Lipzen A."/>
            <person name="Mereny Z."/>
            <person name="Hegedus B."/>
            <person name="Baldrian P."/>
            <person name="Stursova M."/>
            <person name="Weitz H."/>
            <person name="Taylor A."/>
            <person name="Grigoriev I.V."/>
            <person name="Nagy L.G."/>
            <person name="Martin F."/>
            <person name="Kauserud H."/>
        </authorList>
    </citation>
    <scope>NUCLEOTIDE SEQUENCE</scope>
    <source>
        <strain evidence="2">CBHHK002</strain>
    </source>
</reference>
<organism evidence="2 3">
    <name type="scientific">Mycena albidolilacea</name>
    <dbReference type="NCBI Taxonomy" id="1033008"/>
    <lineage>
        <taxon>Eukaryota</taxon>
        <taxon>Fungi</taxon>
        <taxon>Dikarya</taxon>
        <taxon>Basidiomycota</taxon>
        <taxon>Agaricomycotina</taxon>
        <taxon>Agaricomycetes</taxon>
        <taxon>Agaricomycetidae</taxon>
        <taxon>Agaricales</taxon>
        <taxon>Marasmiineae</taxon>
        <taxon>Mycenaceae</taxon>
        <taxon>Mycena</taxon>
    </lineage>
</organism>
<comment type="caution">
    <text evidence="2">The sequence shown here is derived from an EMBL/GenBank/DDBJ whole genome shotgun (WGS) entry which is preliminary data.</text>
</comment>
<evidence type="ECO:0000313" key="3">
    <source>
        <dbReference type="Proteomes" id="UP001218218"/>
    </source>
</evidence>
<gene>
    <name evidence="2" type="ORF">DFH08DRAFT_187726</name>
</gene>